<sequence length="146" mass="16937">MASGRCRDPSSCANSGMNLRHHLNATQGREEGDLRAKLVAKVTVAVRLILSVRSEARIPRSVQMEQLLPRYQIPFTLEIERMEPPEKFIPPKFTIYDSKSDLRFGLTFSEKLWDDLMPNPPNELRDLMSRLEMYARLEDKAHFDFN</sequence>
<dbReference type="Proteomes" id="UP000585474">
    <property type="component" value="Unassembled WGS sequence"/>
</dbReference>
<dbReference type="EMBL" id="BJWL01000012">
    <property type="protein sequence ID" value="GFY97502.1"/>
    <property type="molecule type" value="Genomic_DNA"/>
</dbReference>
<evidence type="ECO:0000313" key="1">
    <source>
        <dbReference type="EMBL" id="GFY97502.1"/>
    </source>
</evidence>
<proteinExistence type="predicted"/>
<protein>
    <submittedName>
        <fullName evidence="1">Uncharacterized protein</fullName>
    </submittedName>
</protein>
<evidence type="ECO:0000313" key="2">
    <source>
        <dbReference type="Proteomes" id="UP000585474"/>
    </source>
</evidence>
<reference evidence="1 2" key="1">
    <citation type="submission" date="2019-07" db="EMBL/GenBank/DDBJ databases">
        <title>De Novo Assembly of kiwifruit Actinidia rufa.</title>
        <authorList>
            <person name="Sugita-Konishi S."/>
            <person name="Sato K."/>
            <person name="Mori E."/>
            <person name="Abe Y."/>
            <person name="Kisaki G."/>
            <person name="Hamano K."/>
            <person name="Suezawa K."/>
            <person name="Otani M."/>
            <person name="Fukuda T."/>
            <person name="Manabe T."/>
            <person name="Gomi K."/>
            <person name="Tabuchi M."/>
            <person name="Akimitsu K."/>
            <person name="Kataoka I."/>
        </authorList>
    </citation>
    <scope>NUCLEOTIDE SEQUENCE [LARGE SCALE GENOMIC DNA]</scope>
    <source>
        <strain evidence="2">cv. Fuchu</strain>
    </source>
</reference>
<dbReference type="AlphaFoldDB" id="A0A7J0FFN3"/>
<name>A0A7J0FFN3_9ERIC</name>
<keyword evidence="2" id="KW-1185">Reference proteome</keyword>
<organism evidence="1 2">
    <name type="scientific">Actinidia rufa</name>
    <dbReference type="NCBI Taxonomy" id="165716"/>
    <lineage>
        <taxon>Eukaryota</taxon>
        <taxon>Viridiplantae</taxon>
        <taxon>Streptophyta</taxon>
        <taxon>Embryophyta</taxon>
        <taxon>Tracheophyta</taxon>
        <taxon>Spermatophyta</taxon>
        <taxon>Magnoliopsida</taxon>
        <taxon>eudicotyledons</taxon>
        <taxon>Gunneridae</taxon>
        <taxon>Pentapetalae</taxon>
        <taxon>asterids</taxon>
        <taxon>Ericales</taxon>
        <taxon>Actinidiaceae</taxon>
        <taxon>Actinidia</taxon>
    </lineage>
</organism>
<comment type="caution">
    <text evidence="1">The sequence shown here is derived from an EMBL/GenBank/DDBJ whole genome shotgun (WGS) entry which is preliminary data.</text>
</comment>
<gene>
    <name evidence="1" type="ORF">Acr_12g0000430</name>
</gene>
<accession>A0A7J0FFN3</accession>